<evidence type="ECO:0000313" key="2">
    <source>
        <dbReference type="EMBL" id="KXU35205.1"/>
    </source>
</evidence>
<evidence type="ECO:0000256" key="1">
    <source>
        <dbReference type="SAM" id="SignalP"/>
    </source>
</evidence>
<comment type="caution">
    <text evidence="2">The sequence shown here is derived from an EMBL/GenBank/DDBJ whole genome shotgun (WGS) entry which is preliminary data.</text>
</comment>
<dbReference type="OrthoDB" id="9766710at2"/>
<feature type="signal peptide" evidence="1">
    <location>
        <begin position="1"/>
        <end position="22"/>
    </location>
</feature>
<evidence type="ECO:0000313" key="3">
    <source>
        <dbReference type="Proteomes" id="UP000071392"/>
    </source>
</evidence>
<protein>
    <recommendedName>
        <fullName evidence="4">Tetratricopeptide repeat protein</fullName>
    </recommendedName>
</protein>
<feature type="chain" id="PRO_5007299253" description="Tetratricopeptide repeat protein" evidence="1">
    <location>
        <begin position="23"/>
        <end position="154"/>
    </location>
</feature>
<accession>A0A139SKZ4</accession>
<gene>
    <name evidence="2" type="ORF">AXK12_05740</name>
</gene>
<dbReference type="Proteomes" id="UP000071392">
    <property type="component" value="Unassembled WGS sequence"/>
</dbReference>
<dbReference type="RefSeq" id="WP_068712160.1">
    <property type="nucleotide sequence ID" value="NZ_LSZP01000044.1"/>
</dbReference>
<keyword evidence="1" id="KW-0732">Signal</keyword>
<evidence type="ECO:0008006" key="4">
    <source>
        <dbReference type="Google" id="ProtNLM"/>
    </source>
</evidence>
<dbReference type="AlphaFoldDB" id="A0A139SKZ4"/>
<sequence>MKKLIPQLLLVLALLLSPSAPALFAQDGAGEAADTSEIPPPVAELEAIIEEFGNREASEGQASRALVDEFFGRIDQLLEKYAGDRSEGVAHVAFARAFMLFELRGDAERAIELLSAIPKDFPDTEIAAHIPTVLARLDERIAQASSGHAPDSSR</sequence>
<dbReference type="EMBL" id="LSZP01000044">
    <property type="protein sequence ID" value="KXU35205.1"/>
    <property type="molecule type" value="Genomic_DNA"/>
</dbReference>
<reference evidence="2 3" key="1">
    <citation type="submission" date="2016-02" db="EMBL/GenBank/DDBJ databases">
        <authorList>
            <person name="Wen L."/>
            <person name="He K."/>
            <person name="Yang H."/>
        </authorList>
    </citation>
    <scope>NUCLEOTIDE SEQUENCE [LARGE SCALE GENOMIC DNA]</scope>
    <source>
        <strain evidence="2 3">CV41</strain>
    </source>
</reference>
<proteinExistence type="predicted"/>
<name>A0A139SKZ4_9BACT</name>
<keyword evidence="3" id="KW-1185">Reference proteome</keyword>
<organism evidence="2 3">
    <name type="scientific">Cephaloticoccus capnophilus</name>
    <dbReference type="NCBI Taxonomy" id="1548208"/>
    <lineage>
        <taxon>Bacteria</taxon>
        <taxon>Pseudomonadati</taxon>
        <taxon>Verrucomicrobiota</taxon>
        <taxon>Opitutia</taxon>
        <taxon>Opitutales</taxon>
        <taxon>Opitutaceae</taxon>
        <taxon>Cephaloticoccus</taxon>
    </lineage>
</organism>